<evidence type="ECO:0000313" key="3">
    <source>
        <dbReference type="EMBL" id="HFT94179.1"/>
    </source>
</evidence>
<organism evidence="3">
    <name type="scientific">Leptospirillum ferriphilum</name>
    <dbReference type="NCBI Taxonomy" id="178606"/>
    <lineage>
        <taxon>Bacteria</taxon>
        <taxon>Pseudomonadati</taxon>
        <taxon>Nitrospirota</taxon>
        <taxon>Nitrospiria</taxon>
        <taxon>Nitrospirales</taxon>
        <taxon>Nitrospiraceae</taxon>
        <taxon>Leptospirillum</taxon>
    </lineage>
</organism>
<dbReference type="InterPro" id="IPR047710">
    <property type="entry name" value="Transpos_IS5-like"/>
</dbReference>
<feature type="domain" description="Transposase InsH N-terminal" evidence="2">
    <location>
        <begin position="17"/>
        <end position="113"/>
    </location>
</feature>
<dbReference type="Pfam" id="PF05598">
    <property type="entry name" value="DUF772"/>
    <property type="match status" value="1"/>
</dbReference>
<dbReference type="AlphaFoldDB" id="A0A7C3LUI6"/>
<reference evidence="3" key="1">
    <citation type="journal article" date="2020" name="mSystems">
        <title>Genome- and Community-Level Interaction Insights into Carbon Utilization and Element Cycling Functions of Hydrothermarchaeota in Hydrothermal Sediment.</title>
        <authorList>
            <person name="Zhou Z."/>
            <person name="Liu Y."/>
            <person name="Xu W."/>
            <person name="Pan J."/>
            <person name="Luo Z.H."/>
            <person name="Li M."/>
        </authorList>
    </citation>
    <scope>NUCLEOTIDE SEQUENCE [LARGE SCALE GENOMIC DNA]</scope>
    <source>
        <strain evidence="3">SpSt-902</strain>
    </source>
</reference>
<dbReference type="GO" id="GO:0003677">
    <property type="term" value="F:DNA binding"/>
    <property type="evidence" value="ECO:0007669"/>
    <property type="project" value="InterPro"/>
</dbReference>
<gene>
    <name evidence="3" type="ORF">ENX03_09700</name>
</gene>
<feature type="domain" description="Transposase IS4-like" evidence="1">
    <location>
        <begin position="303"/>
        <end position="446"/>
    </location>
</feature>
<dbReference type="NCBIfam" id="NF033578">
    <property type="entry name" value="transpos_IS5_1"/>
    <property type="match status" value="1"/>
</dbReference>
<protein>
    <submittedName>
        <fullName evidence="3">IS5 family transposase</fullName>
    </submittedName>
</protein>
<comment type="caution">
    <text evidence="3">The sequence shown here is derived from an EMBL/GenBank/DDBJ whole genome shotgun (WGS) entry which is preliminary data.</text>
</comment>
<dbReference type="Pfam" id="PF01609">
    <property type="entry name" value="DDE_Tnp_1"/>
    <property type="match status" value="1"/>
</dbReference>
<dbReference type="PANTHER" id="PTHR33803:SF3">
    <property type="entry name" value="BLL1974 PROTEIN"/>
    <property type="match status" value="1"/>
</dbReference>
<sequence>MPQERTPQPSLFSWVVQRHLDPEHPLLVLSGKIDWKGIDSALAPYYARSGTGRPPKPTRLMVGLMILKHRFDLSDTEVVQGLHENVVWMVFCGVPPEEAHFVESSTLCKFRKRLGPEGTEKVETLVRDQLRKDKRIAPSMRVDTTAMEKHIAYPTDAGLLQKGRVRLTRLIRKMETAGVAVPKGLRSFVRVSRKTVLTMAKFGKDKKERIAKGVKKLLSFARRTINRVPEALGNARKAVTKAKRKKDGVLQKTLTRLVEKVTEESRVLGRVITQAVNRIKERPVEDKRIYSTHEPHVTCITRNKAGKKHEYGVKVSLSVDANGFVVAHREYPDNRHDSTTLGEALEDWVKVTGSLPKTLAADRGYRSKEEREPELLDHVPKVAIPRKGKIQGPNEQSSWFRRLSARRAGLEAIISHLKTDHRMNRSRYKGLDGDHLNVSWAAIAWNTKKWVEGCRT</sequence>
<dbReference type="InterPro" id="IPR002559">
    <property type="entry name" value="Transposase_11"/>
</dbReference>
<accession>A0A7C3LUI6</accession>
<evidence type="ECO:0000259" key="2">
    <source>
        <dbReference type="Pfam" id="PF05598"/>
    </source>
</evidence>
<name>A0A7C3LUI6_9BACT</name>
<evidence type="ECO:0000259" key="1">
    <source>
        <dbReference type="Pfam" id="PF01609"/>
    </source>
</evidence>
<dbReference type="PANTHER" id="PTHR33803">
    <property type="entry name" value="IS1478 TRANSPOSASE"/>
    <property type="match status" value="1"/>
</dbReference>
<dbReference type="InterPro" id="IPR008490">
    <property type="entry name" value="Transposase_InsH_N"/>
</dbReference>
<dbReference type="GO" id="GO:0004803">
    <property type="term" value="F:transposase activity"/>
    <property type="evidence" value="ECO:0007669"/>
    <property type="project" value="InterPro"/>
</dbReference>
<dbReference type="GO" id="GO:0006313">
    <property type="term" value="P:DNA transposition"/>
    <property type="evidence" value="ECO:0007669"/>
    <property type="project" value="InterPro"/>
</dbReference>
<proteinExistence type="predicted"/>
<dbReference type="EMBL" id="DTMM01000210">
    <property type="protein sequence ID" value="HFT94179.1"/>
    <property type="molecule type" value="Genomic_DNA"/>
</dbReference>